<reference evidence="15" key="1">
    <citation type="submission" date="2017-08" db="EMBL/GenBank/DDBJ databases">
        <authorList>
            <person name="Imhoff J.F."/>
            <person name="Rahn T."/>
            <person name="Kuenzel S."/>
            <person name="Neulinger S.C."/>
        </authorList>
    </citation>
    <scope>NUCLEOTIDE SEQUENCE</scope>
    <source>
        <strain evidence="15">DSM 9154</strain>
    </source>
</reference>
<dbReference type="RefSeq" id="WP_037256472.1">
    <property type="nucleotide sequence ID" value="NZ_NRRE01000017.1"/>
</dbReference>
<sequence length="476" mass="49311">MTEPLWTAQNAAKATRGTATGDWHATGMSIDTRTIQPGDLFVALRGPSFDGHRFAADALSKGAAAVMIDHVPDNLPADAKTLRVTDTQAGLEALGAAGRARARAKVLAITGSVGKTGTKEALRHALSTQGKTHASSASFNNHWGVPLSLARLPQDAAYAVFELGMNHPGEIGALVRQVRPHAALITTVVAAHLGNFDSEEAIADAKAEILEGLLNGGTAVLNRDNVHFARLERAAREQQISHVATFGEAGEADVRLLSADCHANASDVHAVVHGLELHFRVALPGRHWVTNTLGVLAMVHAVDGDVRQAADSFATLTSATGRGARRHIQLAAGTFELIDDSYNANPTSMAAAFDVLGRAELGPDGRRIAALGDMLELGLHSAELHAGLAAPIEQAGIHLVFTCGAEMAALEAALPAPLCGGHAEDSEALGALVAANVRAGDVVLVKGSAGAKMGRVIRALDALDQTNGSQEGSHAS</sequence>
<dbReference type="GO" id="GO:0047480">
    <property type="term" value="F:UDP-N-acetylmuramoyl-tripeptide-D-alanyl-D-alanine ligase activity"/>
    <property type="evidence" value="ECO:0007669"/>
    <property type="project" value="UniProtKB-UniRule"/>
</dbReference>
<evidence type="ECO:0000313" key="16">
    <source>
        <dbReference type="Proteomes" id="UP000778970"/>
    </source>
</evidence>
<dbReference type="Gene3D" id="3.40.1390.10">
    <property type="entry name" value="MurE/MurF, N-terminal domain"/>
    <property type="match status" value="1"/>
</dbReference>
<dbReference type="GO" id="GO:0005737">
    <property type="term" value="C:cytoplasm"/>
    <property type="evidence" value="ECO:0007669"/>
    <property type="project" value="UniProtKB-SubCell"/>
</dbReference>
<keyword evidence="9 10" id="KW-0961">Cell wall biogenesis/degradation</keyword>
<evidence type="ECO:0000259" key="13">
    <source>
        <dbReference type="Pfam" id="PF02875"/>
    </source>
</evidence>
<evidence type="ECO:0000313" key="15">
    <source>
        <dbReference type="EMBL" id="MBK1696496.1"/>
    </source>
</evidence>
<evidence type="ECO:0000256" key="6">
    <source>
        <dbReference type="ARBA" id="ARBA00022960"/>
    </source>
</evidence>
<evidence type="ECO:0000259" key="12">
    <source>
        <dbReference type="Pfam" id="PF01225"/>
    </source>
</evidence>
<keyword evidence="7 10" id="KW-0573">Peptidoglycan synthesis</keyword>
<dbReference type="Pfam" id="PF02875">
    <property type="entry name" value="Mur_ligase_C"/>
    <property type="match status" value="1"/>
</dbReference>
<dbReference type="GO" id="GO:0008360">
    <property type="term" value="P:regulation of cell shape"/>
    <property type="evidence" value="ECO:0007669"/>
    <property type="project" value="UniProtKB-KW"/>
</dbReference>
<dbReference type="Pfam" id="PF01225">
    <property type="entry name" value="Mur_ligase"/>
    <property type="match status" value="1"/>
</dbReference>
<comment type="subcellular location">
    <subcellularLocation>
        <location evidence="10 11">Cytoplasm</location>
    </subcellularLocation>
</comment>
<evidence type="ECO:0000256" key="11">
    <source>
        <dbReference type="RuleBase" id="RU004136"/>
    </source>
</evidence>
<dbReference type="InterPro" id="IPR013221">
    <property type="entry name" value="Mur_ligase_cen"/>
</dbReference>
<accession>A0A934QGD8</accession>
<dbReference type="GO" id="GO:0005524">
    <property type="term" value="F:ATP binding"/>
    <property type="evidence" value="ECO:0007669"/>
    <property type="project" value="UniProtKB-UniRule"/>
</dbReference>
<comment type="pathway">
    <text evidence="10 11">Cell wall biogenesis; peptidoglycan biosynthesis.</text>
</comment>
<dbReference type="InterPro" id="IPR004101">
    <property type="entry name" value="Mur_ligase_C"/>
</dbReference>
<dbReference type="InterPro" id="IPR005863">
    <property type="entry name" value="UDP-N-AcMur_synth"/>
</dbReference>
<dbReference type="NCBIfam" id="TIGR01143">
    <property type="entry name" value="murF"/>
    <property type="match status" value="1"/>
</dbReference>
<keyword evidence="4 10" id="KW-0547">Nucleotide-binding</keyword>
<keyword evidence="2 10" id="KW-0436">Ligase</keyword>
<keyword evidence="8 10" id="KW-0131">Cell cycle</keyword>
<dbReference type="AlphaFoldDB" id="A0A934QGD8"/>
<dbReference type="InterPro" id="IPR035911">
    <property type="entry name" value="MurE/MurF_N"/>
</dbReference>
<dbReference type="Proteomes" id="UP000778970">
    <property type="component" value="Unassembled WGS sequence"/>
</dbReference>
<organism evidence="15 16">
    <name type="scientific">Rhodovibrio salinarum</name>
    <dbReference type="NCBI Taxonomy" id="1087"/>
    <lineage>
        <taxon>Bacteria</taxon>
        <taxon>Pseudomonadati</taxon>
        <taxon>Pseudomonadota</taxon>
        <taxon>Alphaproteobacteria</taxon>
        <taxon>Rhodospirillales</taxon>
        <taxon>Rhodovibrionaceae</taxon>
        <taxon>Rhodovibrio</taxon>
    </lineage>
</organism>
<dbReference type="HAMAP" id="MF_02019">
    <property type="entry name" value="MurF"/>
    <property type="match status" value="1"/>
</dbReference>
<dbReference type="PANTHER" id="PTHR43024:SF1">
    <property type="entry name" value="UDP-N-ACETYLMURAMOYL-TRIPEPTIDE--D-ALANYL-D-ALANINE LIGASE"/>
    <property type="match status" value="1"/>
</dbReference>
<feature type="domain" description="Mur ligase N-terminal catalytic" evidence="12">
    <location>
        <begin position="25"/>
        <end position="75"/>
    </location>
</feature>
<dbReference type="GO" id="GO:0071555">
    <property type="term" value="P:cell wall organization"/>
    <property type="evidence" value="ECO:0007669"/>
    <property type="project" value="UniProtKB-KW"/>
</dbReference>
<dbReference type="InterPro" id="IPR051046">
    <property type="entry name" value="MurCDEF_CellWall_CoF430Synth"/>
</dbReference>
<keyword evidence="5 10" id="KW-0067">ATP-binding</keyword>
<dbReference type="EMBL" id="NRRE01000017">
    <property type="protein sequence ID" value="MBK1696496.1"/>
    <property type="molecule type" value="Genomic_DNA"/>
</dbReference>
<evidence type="ECO:0000259" key="14">
    <source>
        <dbReference type="Pfam" id="PF08245"/>
    </source>
</evidence>
<evidence type="ECO:0000256" key="7">
    <source>
        <dbReference type="ARBA" id="ARBA00022984"/>
    </source>
</evidence>
<evidence type="ECO:0000256" key="4">
    <source>
        <dbReference type="ARBA" id="ARBA00022741"/>
    </source>
</evidence>
<evidence type="ECO:0000256" key="5">
    <source>
        <dbReference type="ARBA" id="ARBA00022840"/>
    </source>
</evidence>
<protein>
    <recommendedName>
        <fullName evidence="10 11">UDP-N-acetylmuramoyl-tripeptide--D-alanyl-D-alanine ligase</fullName>
        <ecNumber evidence="10 11">6.3.2.10</ecNumber>
    </recommendedName>
    <alternativeName>
        <fullName evidence="10">D-alanyl-D-alanine-adding enzyme</fullName>
    </alternativeName>
</protein>
<keyword evidence="6 10" id="KW-0133">Cell shape</keyword>
<keyword evidence="16" id="KW-1185">Reference proteome</keyword>
<dbReference type="SUPFAM" id="SSF63418">
    <property type="entry name" value="MurE/MurF N-terminal domain"/>
    <property type="match status" value="1"/>
</dbReference>
<dbReference type="SUPFAM" id="SSF53244">
    <property type="entry name" value="MurD-like peptide ligases, peptide-binding domain"/>
    <property type="match status" value="1"/>
</dbReference>
<dbReference type="Gene3D" id="3.90.190.20">
    <property type="entry name" value="Mur ligase, C-terminal domain"/>
    <property type="match status" value="1"/>
</dbReference>
<evidence type="ECO:0000256" key="2">
    <source>
        <dbReference type="ARBA" id="ARBA00022598"/>
    </source>
</evidence>
<comment type="similarity">
    <text evidence="10">Belongs to the MurCDEF family. MurF subfamily.</text>
</comment>
<dbReference type="InterPro" id="IPR036565">
    <property type="entry name" value="Mur-like_cat_sf"/>
</dbReference>
<feature type="domain" description="Mur ligase central" evidence="14">
    <location>
        <begin position="109"/>
        <end position="298"/>
    </location>
</feature>
<evidence type="ECO:0000256" key="8">
    <source>
        <dbReference type="ARBA" id="ARBA00023306"/>
    </source>
</evidence>
<dbReference type="GO" id="GO:0051301">
    <property type="term" value="P:cell division"/>
    <property type="evidence" value="ECO:0007669"/>
    <property type="project" value="UniProtKB-KW"/>
</dbReference>
<dbReference type="GO" id="GO:0009252">
    <property type="term" value="P:peptidoglycan biosynthetic process"/>
    <property type="evidence" value="ECO:0007669"/>
    <property type="project" value="UniProtKB-UniRule"/>
</dbReference>
<dbReference type="InterPro" id="IPR036615">
    <property type="entry name" value="Mur_ligase_C_dom_sf"/>
</dbReference>
<dbReference type="NCBIfam" id="NF010693">
    <property type="entry name" value="PRK14093.1"/>
    <property type="match status" value="1"/>
</dbReference>
<keyword evidence="3 10" id="KW-0132">Cell division</keyword>
<evidence type="ECO:0000256" key="9">
    <source>
        <dbReference type="ARBA" id="ARBA00023316"/>
    </source>
</evidence>
<evidence type="ECO:0000256" key="1">
    <source>
        <dbReference type="ARBA" id="ARBA00022490"/>
    </source>
</evidence>
<feature type="domain" description="Mur ligase C-terminal" evidence="13">
    <location>
        <begin position="334"/>
        <end position="448"/>
    </location>
</feature>
<dbReference type="Pfam" id="PF08245">
    <property type="entry name" value="Mur_ligase_M"/>
    <property type="match status" value="1"/>
</dbReference>
<dbReference type="SUPFAM" id="SSF53623">
    <property type="entry name" value="MurD-like peptide ligases, catalytic domain"/>
    <property type="match status" value="1"/>
</dbReference>
<gene>
    <name evidence="10" type="primary">murF</name>
    <name evidence="15" type="ORF">CKO21_04470</name>
</gene>
<dbReference type="InterPro" id="IPR000713">
    <property type="entry name" value="Mur_ligase_N"/>
</dbReference>
<dbReference type="EC" id="6.3.2.10" evidence="10 11"/>
<keyword evidence="1 10" id="KW-0963">Cytoplasm</keyword>
<dbReference type="Gene3D" id="3.40.1190.10">
    <property type="entry name" value="Mur-like, catalytic domain"/>
    <property type="match status" value="1"/>
</dbReference>
<evidence type="ECO:0000256" key="10">
    <source>
        <dbReference type="HAMAP-Rule" id="MF_02019"/>
    </source>
</evidence>
<dbReference type="PANTHER" id="PTHR43024">
    <property type="entry name" value="UDP-N-ACETYLMURAMOYL-TRIPEPTIDE--D-ALANYL-D-ALANINE LIGASE"/>
    <property type="match status" value="1"/>
</dbReference>
<comment type="catalytic activity">
    <reaction evidence="10 11">
        <text>D-alanyl-D-alanine + UDP-N-acetyl-alpha-D-muramoyl-L-alanyl-gamma-D-glutamyl-meso-2,6-diaminopimelate + ATP = UDP-N-acetyl-alpha-D-muramoyl-L-alanyl-gamma-D-glutamyl-meso-2,6-diaminopimeloyl-D-alanyl-D-alanine + ADP + phosphate + H(+)</text>
        <dbReference type="Rhea" id="RHEA:28374"/>
        <dbReference type="ChEBI" id="CHEBI:15378"/>
        <dbReference type="ChEBI" id="CHEBI:30616"/>
        <dbReference type="ChEBI" id="CHEBI:43474"/>
        <dbReference type="ChEBI" id="CHEBI:57822"/>
        <dbReference type="ChEBI" id="CHEBI:61386"/>
        <dbReference type="ChEBI" id="CHEBI:83905"/>
        <dbReference type="ChEBI" id="CHEBI:456216"/>
        <dbReference type="EC" id="6.3.2.10"/>
    </reaction>
</comment>
<reference evidence="15" key="2">
    <citation type="journal article" date="2020" name="Microorganisms">
        <title>Osmotic Adaptation and Compatible Solute Biosynthesis of Phototrophic Bacteria as Revealed from Genome Analyses.</title>
        <authorList>
            <person name="Imhoff J.F."/>
            <person name="Rahn T."/>
            <person name="Kunzel S."/>
            <person name="Keller A."/>
            <person name="Neulinger S.C."/>
        </authorList>
    </citation>
    <scope>NUCLEOTIDE SEQUENCE</scope>
    <source>
        <strain evidence="15">DSM 9154</strain>
    </source>
</reference>
<comment type="caution">
    <text evidence="15">The sequence shown here is derived from an EMBL/GenBank/DDBJ whole genome shotgun (WGS) entry which is preliminary data.</text>
</comment>
<comment type="caution">
    <text evidence="10">Lacks conserved residue(s) required for the propagation of feature annotation.</text>
</comment>
<name>A0A934QGD8_9PROT</name>
<comment type="function">
    <text evidence="10 11">Involved in cell wall formation. Catalyzes the final step in the synthesis of UDP-N-acetylmuramoyl-pentapeptide, the precursor of murein.</text>
</comment>
<evidence type="ECO:0000256" key="3">
    <source>
        <dbReference type="ARBA" id="ARBA00022618"/>
    </source>
</evidence>
<proteinExistence type="inferred from homology"/>